<evidence type="ECO:0000256" key="3">
    <source>
        <dbReference type="ARBA" id="ARBA00022722"/>
    </source>
</evidence>
<reference evidence="8" key="1">
    <citation type="journal article" date="2022" name="Int. J. Mol. Sci.">
        <title>Draft Genome of Tanacetum Coccineum: Genomic Comparison of Closely Related Tanacetum-Family Plants.</title>
        <authorList>
            <person name="Yamashiro T."/>
            <person name="Shiraishi A."/>
            <person name="Nakayama K."/>
            <person name="Satake H."/>
        </authorList>
    </citation>
    <scope>NUCLEOTIDE SEQUENCE</scope>
</reference>
<feature type="domain" description="Reverse transcriptase RNase H-like" evidence="7">
    <location>
        <begin position="236"/>
        <end position="337"/>
    </location>
</feature>
<gene>
    <name evidence="8" type="ORF">Tco_0842492</name>
</gene>
<dbReference type="PANTHER" id="PTHR34072:SF44">
    <property type="entry name" value="RNA-DIRECTED DNA POLYMERASE"/>
    <property type="match status" value="1"/>
</dbReference>
<dbReference type="CDD" id="cd09274">
    <property type="entry name" value="RNase_HI_RT_Ty3"/>
    <property type="match status" value="1"/>
</dbReference>
<protein>
    <submittedName>
        <fullName evidence="8">Reverse transcriptase domain-containing protein</fullName>
    </submittedName>
</protein>
<dbReference type="Pfam" id="PF17917">
    <property type="entry name" value="RT_RNaseH"/>
    <property type="match status" value="1"/>
</dbReference>
<keyword evidence="1" id="KW-0808">Transferase</keyword>
<organism evidence="8 9">
    <name type="scientific">Tanacetum coccineum</name>
    <dbReference type="NCBI Taxonomy" id="301880"/>
    <lineage>
        <taxon>Eukaryota</taxon>
        <taxon>Viridiplantae</taxon>
        <taxon>Streptophyta</taxon>
        <taxon>Embryophyta</taxon>
        <taxon>Tracheophyta</taxon>
        <taxon>Spermatophyta</taxon>
        <taxon>Magnoliopsida</taxon>
        <taxon>eudicotyledons</taxon>
        <taxon>Gunneridae</taxon>
        <taxon>Pentapetalae</taxon>
        <taxon>asterids</taxon>
        <taxon>campanulids</taxon>
        <taxon>Asterales</taxon>
        <taxon>Asteraceae</taxon>
        <taxon>Asteroideae</taxon>
        <taxon>Anthemideae</taxon>
        <taxon>Anthemidinae</taxon>
        <taxon>Tanacetum</taxon>
    </lineage>
</organism>
<dbReference type="Gene3D" id="3.30.70.270">
    <property type="match status" value="1"/>
</dbReference>
<sequence length="536" mass="61745">MKSRLFTTWSGLAYEDSLPPMPPPLSIRNNEDGKETEFIVGWSKSFRDLHLSLSFADALCPMPNVGLNAQKVVKTDFLGTFKSRLTHKTKKRPPLLAPMGPLPTKECLLAFVMQGDLSKVHDGPYLHDNDRETWRFFWDGTFWFFGDNFSKCLDNLIKCLIDVKETNLVLNGKKMPFMVKRGKRRFIQDFSKIARPMTHLLEKETPFVFSDECKQAFNDLRKKLIESPILVVPNWDYDFEIMCDASDFALGAVLGQRKDKHFHPIHYASKTMTGAQLHYTTTEKEMLAVVYALEKFRPYLVLSRTIVYTDHSAIKYLMAKQDAKSRLLRWILLLQEFNIEIRDKKGAENVAADHLSRLENPHKNELEKQHITESFPLESLGRFESVKEINVNENVINEKVVENVVLNNVNVLSDNTTPWFADLANYHAGHAKDEAYENSLLYKEKTKRLHDSKIKNRVFNVGDQVLLFNSRLKIFSGKLKSRWSGPFTIANVYPYGTIELSQKDGPNFKVNGHRVKHYFGEDVPNVIIPDVKTDPP</sequence>
<evidence type="ECO:0000256" key="5">
    <source>
        <dbReference type="ARBA" id="ARBA00022801"/>
    </source>
</evidence>
<dbReference type="InterPro" id="IPR041373">
    <property type="entry name" value="RT_RNaseH"/>
</dbReference>
<keyword evidence="4" id="KW-0255">Endonuclease</keyword>
<dbReference type="GO" id="GO:0003964">
    <property type="term" value="F:RNA-directed DNA polymerase activity"/>
    <property type="evidence" value="ECO:0007669"/>
    <property type="project" value="UniProtKB-KW"/>
</dbReference>
<keyword evidence="9" id="KW-1185">Reference proteome</keyword>
<evidence type="ECO:0000256" key="4">
    <source>
        <dbReference type="ARBA" id="ARBA00022759"/>
    </source>
</evidence>
<dbReference type="PANTHER" id="PTHR34072">
    <property type="entry name" value="ENZYMATIC POLYPROTEIN-RELATED"/>
    <property type="match status" value="1"/>
</dbReference>
<comment type="caution">
    <text evidence="8">The sequence shown here is derived from an EMBL/GenBank/DDBJ whole genome shotgun (WGS) entry which is preliminary data.</text>
</comment>
<dbReference type="EMBL" id="BQNB010012798">
    <property type="protein sequence ID" value="GJT08030.1"/>
    <property type="molecule type" value="Genomic_DNA"/>
</dbReference>
<name>A0ABQ5AZF3_9ASTR</name>
<dbReference type="SUPFAM" id="SSF56672">
    <property type="entry name" value="DNA/RNA polymerases"/>
    <property type="match status" value="1"/>
</dbReference>
<keyword evidence="2" id="KW-0548">Nucleotidyltransferase</keyword>
<evidence type="ECO:0000256" key="2">
    <source>
        <dbReference type="ARBA" id="ARBA00022695"/>
    </source>
</evidence>
<keyword evidence="5" id="KW-0378">Hydrolase</keyword>
<evidence type="ECO:0000259" key="7">
    <source>
        <dbReference type="Pfam" id="PF17917"/>
    </source>
</evidence>
<accession>A0ABQ5AZF3</accession>
<reference evidence="8" key="2">
    <citation type="submission" date="2022-01" db="EMBL/GenBank/DDBJ databases">
        <authorList>
            <person name="Yamashiro T."/>
            <person name="Shiraishi A."/>
            <person name="Satake H."/>
            <person name="Nakayama K."/>
        </authorList>
    </citation>
    <scope>NUCLEOTIDE SEQUENCE</scope>
</reference>
<keyword evidence="3" id="KW-0540">Nuclease</keyword>
<evidence type="ECO:0000313" key="9">
    <source>
        <dbReference type="Proteomes" id="UP001151760"/>
    </source>
</evidence>
<evidence type="ECO:0000256" key="1">
    <source>
        <dbReference type="ARBA" id="ARBA00022679"/>
    </source>
</evidence>
<keyword evidence="6 8" id="KW-0695">RNA-directed DNA polymerase</keyword>
<proteinExistence type="predicted"/>
<dbReference type="InterPro" id="IPR043128">
    <property type="entry name" value="Rev_trsase/Diguanyl_cyclase"/>
</dbReference>
<dbReference type="InterPro" id="IPR043502">
    <property type="entry name" value="DNA/RNA_pol_sf"/>
</dbReference>
<evidence type="ECO:0000256" key="6">
    <source>
        <dbReference type="ARBA" id="ARBA00022918"/>
    </source>
</evidence>
<dbReference type="Proteomes" id="UP001151760">
    <property type="component" value="Unassembled WGS sequence"/>
</dbReference>
<evidence type="ECO:0000313" key="8">
    <source>
        <dbReference type="EMBL" id="GJT08030.1"/>
    </source>
</evidence>